<evidence type="ECO:0000259" key="3">
    <source>
        <dbReference type="Pfam" id="PF13514"/>
    </source>
</evidence>
<dbReference type="PANTHER" id="PTHR41259:SF1">
    <property type="entry name" value="DOUBLE-STRAND BREAK REPAIR RAD50 ATPASE, PUTATIVE-RELATED"/>
    <property type="match status" value="1"/>
</dbReference>
<dbReference type="EMBL" id="JBHUER010000002">
    <property type="protein sequence ID" value="MFD1702275.1"/>
    <property type="molecule type" value="Genomic_DNA"/>
</dbReference>
<keyword evidence="5" id="KW-1185">Reference proteome</keyword>
<sequence>MMRFERLTLERYGAIETREIAFSGHGLTVIYGPNEAGKSTALSAVGDVLFGVPARSVRGAVFGNDAMRLGAEITRADGSSLSVRRRKGKAGRTLTGEDGAALDEAALAALLGATTRERFEALFGLDHERLRDGGESLFKADGEIGRLIVEAGGGLRALVARLERIDQERDRLFGARKSDQRAFYRALDAFDAADGQVKAGLLTREAYERAKAAHAEAAAACERLRSERRAAVVAVSALERLGRVAPPLQRLDRIEAEAESFADLAELPPAFDREVGEAFAAAAETGRALEEAEAAVAAAEARLRGVTADPALLAQEAAIRDIGVAAVHVAEAREHRANRQVELAQAQAKLARLRRRLGVAPDADLAARLPPPEAIEAGRRLAAAAQTRAPSIVAEDARIRELAARLAALDQRIAEADARGHDRPAGVTAAEFAGLPAADAAARALGAEADDAAVQAQERLEALGFADFVALAALRAPDRDTLAALQARDDAAEAERLGCLGQRDDARGRREAAEIEISRLTSGGEIATDQALGEARRARGAAWSAIRPAYVTGRSDDDEAARTLRAAHLERAVAEADELADRRAAEAGRAAALAEAERRRDEARIQFEASERALVEIAGTRAEALEALARDFPEAYARAAGLPALRAFAEERRAVLDLGEAATRRRREAEAARTALSTAHAALAFAERLGGLSSADASAALTDRVRAAQGALARHEEAHVERRRDARDRDEARASLDAARARRAALGEEAELWRQAWEPAVARLGLTADATPDDGADAAVEWAEARGVMDSLELIRRRLRRMDEDEQALGVAVAAAGDGIGLALPQDAVAAARMLQERFAENDARRRERETLTPHLQDATAAVERRRAGKAAAEDRVAALAALAGVQSPEELAAVAARHAERRTHQDEARRLRDTIDAAGDGLSLDALRAEAEGRDPDGLRADREAASARAEAIERELDAAARAEHEAETALAACSDPAGVNRAVALREAAIAELHESAERYVELSLARDLVEAAIARVRAERQDPLIARAGALFALATRGAFSGVAADVDADGQPVVVGVRAGGGAVPAKAMSDGTRDQLFLAFRLASIENYNASTEPLPFVADDILVHFDDARSRAALELLAASPRDAQALLFTHHRSVLRMAEELAAEGRCGIATLG</sequence>
<dbReference type="Proteomes" id="UP001597308">
    <property type="component" value="Unassembled WGS sequence"/>
</dbReference>
<feature type="coiled-coil region" evidence="1">
    <location>
        <begin position="944"/>
        <end position="971"/>
    </location>
</feature>
<proteinExistence type="predicted"/>
<reference evidence="5" key="1">
    <citation type="journal article" date="2019" name="Int. J. Syst. Evol. Microbiol.">
        <title>The Global Catalogue of Microorganisms (GCM) 10K type strain sequencing project: providing services to taxonomists for standard genome sequencing and annotation.</title>
        <authorList>
            <consortium name="The Broad Institute Genomics Platform"/>
            <consortium name="The Broad Institute Genome Sequencing Center for Infectious Disease"/>
            <person name="Wu L."/>
            <person name="Ma J."/>
        </authorList>
    </citation>
    <scope>NUCLEOTIDE SEQUENCE [LARGE SCALE GENOMIC DNA]</scope>
    <source>
        <strain evidence="5">KCTC 23707</strain>
    </source>
</reference>
<evidence type="ECO:0000313" key="4">
    <source>
        <dbReference type="EMBL" id="MFD1702275.1"/>
    </source>
</evidence>
<name>A0ABW4K2A1_9HYPH</name>
<evidence type="ECO:0000313" key="5">
    <source>
        <dbReference type="Proteomes" id="UP001597308"/>
    </source>
</evidence>
<dbReference type="PANTHER" id="PTHR41259">
    <property type="entry name" value="DOUBLE-STRAND BREAK REPAIR RAD50 ATPASE, PUTATIVE-RELATED"/>
    <property type="match status" value="1"/>
</dbReference>
<keyword evidence="1" id="KW-0175">Coiled coil</keyword>
<evidence type="ECO:0000256" key="1">
    <source>
        <dbReference type="SAM" id="Coils"/>
    </source>
</evidence>
<organism evidence="4 5">
    <name type="scientific">Methylopila henanensis</name>
    <dbReference type="NCBI Taxonomy" id="873516"/>
    <lineage>
        <taxon>Bacteria</taxon>
        <taxon>Pseudomonadati</taxon>
        <taxon>Pseudomonadota</taxon>
        <taxon>Alphaproteobacteria</taxon>
        <taxon>Hyphomicrobiales</taxon>
        <taxon>Methylopilaceae</taxon>
        <taxon>Methylopila</taxon>
    </lineage>
</organism>
<feature type="coiled-coil region" evidence="1">
    <location>
        <begin position="282"/>
        <end position="356"/>
    </location>
</feature>
<feature type="compositionally biased region" description="Basic and acidic residues" evidence="2">
    <location>
        <begin position="713"/>
        <end position="731"/>
    </location>
</feature>
<dbReference type="InterPro" id="IPR038734">
    <property type="entry name" value="YhaN_AAA"/>
</dbReference>
<protein>
    <submittedName>
        <fullName evidence="4">AAA family ATPase</fullName>
    </submittedName>
</protein>
<dbReference type="Pfam" id="PF13514">
    <property type="entry name" value="AAA_27"/>
    <property type="match status" value="1"/>
</dbReference>
<feature type="domain" description="YhaN AAA" evidence="3">
    <location>
        <begin position="2"/>
        <end position="206"/>
    </location>
</feature>
<feature type="coiled-coil region" evidence="1">
    <location>
        <begin position="392"/>
        <end position="419"/>
    </location>
</feature>
<dbReference type="SUPFAM" id="SSF52540">
    <property type="entry name" value="P-loop containing nucleoside triphosphate hydrolases"/>
    <property type="match status" value="1"/>
</dbReference>
<accession>A0ABW4K2A1</accession>
<dbReference type="Gene3D" id="3.40.50.300">
    <property type="entry name" value="P-loop containing nucleotide triphosphate hydrolases"/>
    <property type="match status" value="2"/>
</dbReference>
<dbReference type="InterPro" id="IPR027417">
    <property type="entry name" value="P-loop_NTPase"/>
</dbReference>
<feature type="region of interest" description="Disordered" evidence="2">
    <location>
        <begin position="712"/>
        <end position="731"/>
    </location>
</feature>
<evidence type="ECO:0000256" key="2">
    <source>
        <dbReference type="SAM" id="MobiDB-lite"/>
    </source>
</evidence>
<comment type="caution">
    <text evidence="4">The sequence shown here is derived from an EMBL/GenBank/DDBJ whole genome shotgun (WGS) entry which is preliminary data.</text>
</comment>
<gene>
    <name evidence="4" type="ORF">ACFSCV_04585</name>
</gene>